<organism evidence="2 3">
    <name type="scientific">Dechloromonas denitrificans</name>
    <dbReference type="NCBI Taxonomy" id="281362"/>
    <lineage>
        <taxon>Bacteria</taxon>
        <taxon>Pseudomonadati</taxon>
        <taxon>Pseudomonadota</taxon>
        <taxon>Betaproteobacteria</taxon>
        <taxon>Rhodocyclales</taxon>
        <taxon>Azonexaceae</taxon>
        <taxon>Dechloromonas</taxon>
    </lineage>
</organism>
<dbReference type="RefSeq" id="WP_066880131.1">
    <property type="nucleotide sequence ID" value="NZ_LODL01000005.1"/>
</dbReference>
<evidence type="ECO:0000313" key="2">
    <source>
        <dbReference type="EMBL" id="KXB32538.1"/>
    </source>
</evidence>
<dbReference type="STRING" id="281362.AT959_02330"/>
<accession>A0A133XNL4</accession>
<evidence type="ECO:0000256" key="1">
    <source>
        <dbReference type="SAM" id="Phobius"/>
    </source>
</evidence>
<dbReference type="AlphaFoldDB" id="A0A133XNL4"/>
<comment type="caution">
    <text evidence="2">The sequence shown here is derived from an EMBL/GenBank/DDBJ whole genome shotgun (WGS) entry which is preliminary data.</text>
</comment>
<keyword evidence="1" id="KW-0472">Membrane</keyword>
<evidence type="ECO:0000313" key="3">
    <source>
        <dbReference type="Proteomes" id="UP000070186"/>
    </source>
</evidence>
<keyword evidence="3" id="KW-1185">Reference proteome</keyword>
<dbReference type="Proteomes" id="UP000070186">
    <property type="component" value="Unassembled WGS sequence"/>
</dbReference>
<protein>
    <recommendedName>
        <fullName evidence="4">Transmembrane protein</fullName>
    </recommendedName>
</protein>
<feature type="transmembrane region" description="Helical" evidence="1">
    <location>
        <begin position="30"/>
        <end position="61"/>
    </location>
</feature>
<dbReference type="EMBL" id="LODL01000005">
    <property type="protein sequence ID" value="KXB32538.1"/>
    <property type="molecule type" value="Genomic_DNA"/>
</dbReference>
<gene>
    <name evidence="2" type="ORF">AT959_02330</name>
</gene>
<name>A0A133XNL4_9RHOO</name>
<reference evidence="2 3" key="1">
    <citation type="submission" date="2015-12" db="EMBL/GenBank/DDBJ databases">
        <title>Nitrous oxide reduction kinetics distinguish bacteria harboring typical versus atypical NosZ.</title>
        <authorList>
            <person name="Yoon S."/>
            <person name="Nissen S."/>
            <person name="Park D."/>
            <person name="Sanford R.A."/>
            <person name="Loeffler F.E."/>
        </authorList>
    </citation>
    <scope>NUCLEOTIDE SEQUENCE [LARGE SCALE GENOMIC DNA]</scope>
    <source>
        <strain evidence="2 3">ATCC BAA-841</strain>
    </source>
</reference>
<sequence>MPEQLPVPDLQGVRPSLVQLTHVIYGLHAVAVLVGVTSAATVAGGFVFGLPSLIAVFLNYLKRSEVSGTWLESHFRWQIRTFWFTALWLVIYGLLIITIIGIPVAFLLIALLGLWVIYRVGRGWVALSGVRPIGDHLS</sequence>
<keyword evidence="1" id="KW-0812">Transmembrane</keyword>
<proteinExistence type="predicted"/>
<evidence type="ECO:0008006" key="4">
    <source>
        <dbReference type="Google" id="ProtNLM"/>
    </source>
</evidence>
<feature type="transmembrane region" description="Helical" evidence="1">
    <location>
        <begin position="82"/>
        <end position="115"/>
    </location>
</feature>
<keyword evidence="1" id="KW-1133">Transmembrane helix</keyword>